<protein>
    <submittedName>
        <fullName evidence="2">Uncharacterized protein</fullName>
    </submittedName>
</protein>
<keyword evidence="1" id="KW-1133">Transmembrane helix</keyword>
<sequence>MSGTIKIFLEELKERLRTSDLNQRESLTNKPRAEEALEIAGTFSCIFLPHSFVFSTLYGKVRKRRTRSPRERLNPDLGRPE</sequence>
<dbReference type="EMBL" id="BPLR01020694">
    <property type="protein sequence ID" value="GIX81633.1"/>
    <property type="molecule type" value="Genomic_DNA"/>
</dbReference>
<dbReference type="AlphaFoldDB" id="A0AAV4NCM7"/>
<comment type="caution">
    <text evidence="2">The sequence shown here is derived from an EMBL/GenBank/DDBJ whole genome shotgun (WGS) entry which is preliminary data.</text>
</comment>
<organism evidence="2 3">
    <name type="scientific">Caerostris extrusa</name>
    <name type="common">Bark spider</name>
    <name type="synonym">Caerostris bankana</name>
    <dbReference type="NCBI Taxonomy" id="172846"/>
    <lineage>
        <taxon>Eukaryota</taxon>
        <taxon>Metazoa</taxon>
        <taxon>Ecdysozoa</taxon>
        <taxon>Arthropoda</taxon>
        <taxon>Chelicerata</taxon>
        <taxon>Arachnida</taxon>
        <taxon>Araneae</taxon>
        <taxon>Araneomorphae</taxon>
        <taxon>Entelegynae</taxon>
        <taxon>Araneoidea</taxon>
        <taxon>Araneidae</taxon>
        <taxon>Caerostris</taxon>
    </lineage>
</organism>
<dbReference type="Proteomes" id="UP001054945">
    <property type="component" value="Unassembled WGS sequence"/>
</dbReference>
<accession>A0AAV4NCM7</accession>
<evidence type="ECO:0000256" key="1">
    <source>
        <dbReference type="SAM" id="Phobius"/>
    </source>
</evidence>
<keyword evidence="3" id="KW-1185">Reference proteome</keyword>
<keyword evidence="1" id="KW-0472">Membrane</keyword>
<proteinExistence type="predicted"/>
<evidence type="ECO:0000313" key="2">
    <source>
        <dbReference type="EMBL" id="GIX81633.1"/>
    </source>
</evidence>
<gene>
    <name evidence="2" type="ORF">CEXT_55591</name>
</gene>
<keyword evidence="1" id="KW-0812">Transmembrane</keyword>
<reference evidence="2 3" key="1">
    <citation type="submission" date="2021-06" db="EMBL/GenBank/DDBJ databases">
        <title>Caerostris extrusa draft genome.</title>
        <authorList>
            <person name="Kono N."/>
            <person name="Arakawa K."/>
        </authorList>
    </citation>
    <scope>NUCLEOTIDE SEQUENCE [LARGE SCALE GENOMIC DNA]</scope>
</reference>
<name>A0AAV4NCM7_CAEEX</name>
<feature type="transmembrane region" description="Helical" evidence="1">
    <location>
        <begin position="39"/>
        <end position="58"/>
    </location>
</feature>
<evidence type="ECO:0000313" key="3">
    <source>
        <dbReference type="Proteomes" id="UP001054945"/>
    </source>
</evidence>